<accession>A0A316V3I7</accession>
<evidence type="ECO:0000259" key="6">
    <source>
        <dbReference type="Pfam" id="PF08242"/>
    </source>
</evidence>
<dbReference type="InterPro" id="IPR013217">
    <property type="entry name" value="Methyltransf_12"/>
</dbReference>
<dbReference type="PANTHER" id="PTHR22809">
    <property type="entry name" value="METHYLTRANSFERASE-RELATED"/>
    <property type="match status" value="1"/>
</dbReference>
<dbReference type="OrthoDB" id="417697at2759"/>
<name>A0A316V3I7_9BASI</name>
<dbReference type="SUPFAM" id="SSF53335">
    <property type="entry name" value="S-adenosyl-L-methionine-dependent methyltransferases"/>
    <property type="match status" value="1"/>
</dbReference>
<sequence>MTTNQVSNDVAPKHKHTVGQDPDRIEDILLQNRRLATSFMLNKCEKEAARNWDVFYKNHHDKFFKNKNWTEREFKELNGKEVASTEGSASKPEDASASLDDPMIGGEMVKGNNTVLLEVGCGPGAMVYPVLARNETTKAHCCDFSPRAVDILKSNPLYNEERVNAFVFDLVKEGETLANRIETHPFGQPTVVSLIFVLSAIPPKDHRAVLANLVKCLPIGGTLLFRDFAHGDLAQLRFHQKASAAWCEPALLSDSHDFYRRGDNTFTYFFNEEEMKQHADALQLQGEVEIKQIHNQNRRTGVQLHRRFIQARWKKTC</sequence>
<keyword evidence="3 4" id="KW-0808">Transferase</keyword>
<reference evidence="7 8" key="1">
    <citation type="journal article" date="2018" name="Mol. Biol. Evol.">
        <title>Broad Genomic Sampling Reveals a Smut Pathogenic Ancestry of the Fungal Clade Ustilaginomycotina.</title>
        <authorList>
            <person name="Kijpornyongpan T."/>
            <person name="Mondo S.J."/>
            <person name="Barry K."/>
            <person name="Sandor L."/>
            <person name="Lee J."/>
            <person name="Lipzen A."/>
            <person name="Pangilinan J."/>
            <person name="LaButti K."/>
            <person name="Hainaut M."/>
            <person name="Henrissat B."/>
            <person name="Grigoriev I.V."/>
            <person name="Spatafora J.W."/>
            <person name="Aime M.C."/>
        </authorList>
    </citation>
    <scope>NUCLEOTIDE SEQUENCE [LARGE SCALE GENOMIC DNA]</scope>
    <source>
        <strain evidence="7 8">MCA 3882</strain>
    </source>
</reference>
<dbReference type="CDD" id="cd02440">
    <property type="entry name" value="AdoMet_MTases"/>
    <property type="match status" value="1"/>
</dbReference>
<evidence type="ECO:0000313" key="8">
    <source>
        <dbReference type="Proteomes" id="UP000245771"/>
    </source>
</evidence>
<feature type="domain" description="Methyltransferase type 12" evidence="6">
    <location>
        <begin position="117"/>
        <end position="223"/>
    </location>
</feature>
<dbReference type="EC" id="2.1.1.-" evidence="4"/>
<proteinExistence type="inferred from homology"/>
<evidence type="ECO:0000256" key="3">
    <source>
        <dbReference type="ARBA" id="ARBA00022679"/>
    </source>
</evidence>
<comment type="similarity">
    <text evidence="1 4">Belongs to the methyltransferase superfamily. METL family.</text>
</comment>
<dbReference type="Gene3D" id="3.40.50.150">
    <property type="entry name" value="Vaccinia Virus protein VP39"/>
    <property type="match status" value="1"/>
</dbReference>
<comment type="function">
    <text evidence="4">S-adenosyl-L-methionine-dependent methyltransferase.</text>
</comment>
<evidence type="ECO:0000313" key="7">
    <source>
        <dbReference type="EMBL" id="PWN32119.1"/>
    </source>
</evidence>
<dbReference type="STRING" id="1280837.A0A316V3I7"/>
<evidence type="ECO:0000256" key="4">
    <source>
        <dbReference type="PIRNR" id="PIRNR037755"/>
    </source>
</evidence>
<protein>
    <recommendedName>
        <fullName evidence="4">tRNA N(3)-methylcytidine methyltransferase</fullName>
        <ecNumber evidence="4">2.1.1.-</ecNumber>
    </recommendedName>
</protein>
<feature type="region of interest" description="Disordered" evidence="5">
    <location>
        <begin position="1"/>
        <end position="22"/>
    </location>
</feature>
<evidence type="ECO:0000256" key="5">
    <source>
        <dbReference type="SAM" id="MobiDB-lite"/>
    </source>
</evidence>
<dbReference type="GO" id="GO:0032259">
    <property type="term" value="P:methylation"/>
    <property type="evidence" value="ECO:0007669"/>
    <property type="project" value="UniProtKB-KW"/>
</dbReference>
<dbReference type="FunCoup" id="A0A316V3I7">
    <property type="interactions" value="170"/>
</dbReference>
<dbReference type="PIRSF" id="PIRSF037755">
    <property type="entry name" value="Mettl2_prd"/>
    <property type="match status" value="1"/>
</dbReference>
<dbReference type="RefSeq" id="XP_025352421.1">
    <property type="nucleotide sequence ID" value="XM_025500568.1"/>
</dbReference>
<dbReference type="PANTHER" id="PTHR22809:SF5">
    <property type="entry name" value="TRNA N(3)-METHYLCYTIDINE METHYLTRANSFERASE METTL6"/>
    <property type="match status" value="1"/>
</dbReference>
<evidence type="ECO:0000256" key="1">
    <source>
        <dbReference type="ARBA" id="ARBA00009725"/>
    </source>
</evidence>
<dbReference type="EMBL" id="KZ819606">
    <property type="protein sequence ID" value="PWN32119.1"/>
    <property type="molecule type" value="Genomic_DNA"/>
</dbReference>
<dbReference type="GO" id="GO:0008173">
    <property type="term" value="F:RNA methyltransferase activity"/>
    <property type="evidence" value="ECO:0007669"/>
    <property type="project" value="UniProtKB-ARBA"/>
</dbReference>
<dbReference type="GeneID" id="37022349"/>
<dbReference type="InterPro" id="IPR029063">
    <property type="entry name" value="SAM-dependent_MTases_sf"/>
</dbReference>
<keyword evidence="2 4" id="KW-0489">Methyltransferase</keyword>
<keyword evidence="8" id="KW-1185">Reference proteome</keyword>
<organism evidence="7 8">
    <name type="scientific">Meira miltonrushii</name>
    <dbReference type="NCBI Taxonomy" id="1280837"/>
    <lineage>
        <taxon>Eukaryota</taxon>
        <taxon>Fungi</taxon>
        <taxon>Dikarya</taxon>
        <taxon>Basidiomycota</taxon>
        <taxon>Ustilaginomycotina</taxon>
        <taxon>Exobasidiomycetes</taxon>
        <taxon>Exobasidiales</taxon>
        <taxon>Brachybasidiaceae</taxon>
        <taxon>Meira</taxon>
    </lineage>
</organism>
<dbReference type="Pfam" id="PF08242">
    <property type="entry name" value="Methyltransf_12"/>
    <property type="match status" value="1"/>
</dbReference>
<dbReference type="AlphaFoldDB" id="A0A316V3I7"/>
<dbReference type="InParanoid" id="A0A316V3I7"/>
<gene>
    <name evidence="7" type="ORF">FA14DRAFT_174966</name>
</gene>
<dbReference type="Proteomes" id="UP000245771">
    <property type="component" value="Unassembled WGS sequence"/>
</dbReference>
<feature type="region of interest" description="Disordered" evidence="5">
    <location>
        <begin position="79"/>
        <end position="102"/>
    </location>
</feature>
<evidence type="ECO:0000256" key="2">
    <source>
        <dbReference type="ARBA" id="ARBA00022603"/>
    </source>
</evidence>
<dbReference type="GO" id="GO:0008757">
    <property type="term" value="F:S-adenosylmethionine-dependent methyltransferase activity"/>
    <property type="evidence" value="ECO:0007669"/>
    <property type="project" value="UniProtKB-ARBA"/>
</dbReference>
<dbReference type="InterPro" id="IPR026113">
    <property type="entry name" value="METTL2/6/8-like"/>
</dbReference>